<feature type="region of interest" description="Disordered" evidence="1">
    <location>
        <begin position="37"/>
        <end position="88"/>
    </location>
</feature>
<evidence type="ECO:0000313" key="2">
    <source>
        <dbReference type="EMBL" id="CAH2218605.1"/>
    </source>
</evidence>
<sequence>MTSAPFADDMQLLLKQLLINSVLCGAGMVASNCPLLDLNNENNDNDDDEYDDNYDDEYNDNDHDDDDEDDEDDDDDDDDDDNDGDDNEKAKVGLLLHFLRSPTLKRKHFFMVNF</sequence>
<reference evidence="2" key="1">
    <citation type="submission" date="2022-03" db="EMBL/GenBank/DDBJ databases">
        <authorList>
            <person name="Lindestad O."/>
        </authorList>
    </citation>
    <scope>NUCLEOTIDE SEQUENCE</scope>
</reference>
<dbReference type="AlphaFoldDB" id="A0A8S4QZC0"/>
<gene>
    <name evidence="2" type="primary">jg13589</name>
    <name evidence="2" type="ORF">PAEG_LOCUS6384</name>
</gene>
<comment type="caution">
    <text evidence="2">The sequence shown here is derived from an EMBL/GenBank/DDBJ whole genome shotgun (WGS) entry which is preliminary data.</text>
</comment>
<feature type="compositionally biased region" description="Acidic residues" evidence="1">
    <location>
        <begin position="43"/>
        <end position="86"/>
    </location>
</feature>
<accession>A0A8S4QZC0</accession>
<protein>
    <submittedName>
        <fullName evidence="2">Jg13589 protein</fullName>
    </submittedName>
</protein>
<evidence type="ECO:0000313" key="3">
    <source>
        <dbReference type="Proteomes" id="UP000838756"/>
    </source>
</evidence>
<dbReference type="EMBL" id="CAKXAJ010019785">
    <property type="protein sequence ID" value="CAH2218605.1"/>
    <property type="molecule type" value="Genomic_DNA"/>
</dbReference>
<name>A0A8S4QZC0_9NEOP</name>
<keyword evidence="3" id="KW-1185">Reference proteome</keyword>
<organism evidence="2 3">
    <name type="scientific">Pararge aegeria aegeria</name>
    <dbReference type="NCBI Taxonomy" id="348720"/>
    <lineage>
        <taxon>Eukaryota</taxon>
        <taxon>Metazoa</taxon>
        <taxon>Ecdysozoa</taxon>
        <taxon>Arthropoda</taxon>
        <taxon>Hexapoda</taxon>
        <taxon>Insecta</taxon>
        <taxon>Pterygota</taxon>
        <taxon>Neoptera</taxon>
        <taxon>Endopterygota</taxon>
        <taxon>Lepidoptera</taxon>
        <taxon>Glossata</taxon>
        <taxon>Ditrysia</taxon>
        <taxon>Papilionoidea</taxon>
        <taxon>Nymphalidae</taxon>
        <taxon>Satyrinae</taxon>
        <taxon>Satyrini</taxon>
        <taxon>Parargina</taxon>
        <taxon>Pararge</taxon>
    </lineage>
</organism>
<evidence type="ECO:0000256" key="1">
    <source>
        <dbReference type="SAM" id="MobiDB-lite"/>
    </source>
</evidence>
<dbReference type="Proteomes" id="UP000838756">
    <property type="component" value="Unassembled WGS sequence"/>
</dbReference>
<proteinExistence type="predicted"/>